<evidence type="ECO:0000313" key="3">
    <source>
        <dbReference type="Proteomes" id="UP001139353"/>
    </source>
</evidence>
<organism evidence="2 3">
    <name type="scientific">Scleromatobacter humisilvae</name>
    <dbReference type="NCBI Taxonomy" id="2897159"/>
    <lineage>
        <taxon>Bacteria</taxon>
        <taxon>Pseudomonadati</taxon>
        <taxon>Pseudomonadota</taxon>
        <taxon>Betaproteobacteria</taxon>
        <taxon>Burkholderiales</taxon>
        <taxon>Sphaerotilaceae</taxon>
        <taxon>Scleromatobacter</taxon>
    </lineage>
</organism>
<dbReference type="PROSITE" id="PS00018">
    <property type="entry name" value="EF_HAND_1"/>
    <property type="match status" value="1"/>
</dbReference>
<feature type="signal peptide" evidence="1">
    <location>
        <begin position="1"/>
        <end position="21"/>
    </location>
</feature>
<dbReference type="PROSITE" id="PS51257">
    <property type="entry name" value="PROKAR_LIPOPROTEIN"/>
    <property type="match status" value="1"/>
</dbReference>
<feature type="chain" id="PRO_5040883440" description="EF-hand domain-containing protein" evidence="1">
    <location>
        <begin position="22"/>
        <end position="341"/>
    </location>
</feature>
<reference evidence="2" key="1">
    <citation type="submission" date="2021-11" db="EMBL/GenBank/DDBJ databases">
        <title>BS-T2-15 a new species belonging to the Comamonadaceae family isolated from the soil of a French oak forest.</title>
        <authorList>
            <person name="Mieszkin S."/>
            <person name="Alain K."/>
        </authorList>
    </citation>
    <scope>NUCLEOTIDE SEQUENCE</scope>
    <source>
        <strain evidence="2">BS-T2-15</strain>
    </source>
</reference>
<dbReference type="Proteomes" id="UP001139353">
    <property type="component" value="Unassembled WGS sequence"/>
</dbReference>
<evidence type="ECO:0000256" key="1">
    <source>
        <dbReference type="SAM" id="SignalP"/>
    </source>
</evidence>
<comment type="caution">
    <text evidence="2">The sequence shown here is derived from an EMBL/GenBank/DDBJ whole genome shotgun (WGS) entry which is preliminary data.</text>
</comment>
<gene>
    <name evidence="2" type="ORF">LPC04_18980</name>
</gene>
<dbReference type="EMBL" id="JAJLJH010000006">
    <property type="protein sequence ID" value="MCK9687792.1"/>
    <property type="molecule type" value="Genomic_DNA"/>
</dbReference>
<keyword evidence="1" id="KW-0732">Signal</keyword>
<keyword evidence="3" id="KW-1185">Reference proteome</keyword>
<evidence type="ECO:0008006" key="4">
    <source>
        <dbReference type="Google" id="ProtNLM"/>
    </source>
</evidence>
<sequence length="341" mass="33934">MKPTISTLVAASALALLSACGGSDGGGATSQPVGPEGLSITSSNQAAVTQATVAGGLSVSNVETATNAGGAAAQPGSVKASAHSLAAVVRRVLAAGPQRRAAIESAAAARPLAVSSDIAPCGVSGTLTTTFNDVDGNGQISAGDILTIHFNQCRDSATSLYNGSAVITMATVPTAEQITGTADFQNLSAVEGGLTSTVDGTLNISETDSDTASNVTLTVGGNGLTETMASSTYNDVVMLDSGVRITVDEVFAAHRSQLTFDGLLQAQSVPGGAVTLTTKSPFVLNDGDAFPSAGVLQVKGVHGTLLITVLNATTVQVQLDANDDGVNESTASTPWTSLIPQ</sequence>
<dbReference type="RefSeq" id="WP_275683840.1">
    <property type="nucleotide sequence ID" value="NZ_JAJLJH010000006.1"/>
</dbReference>
<evidence type="ECO:0000313" key="2">
    <source>
        <dbReference type="EMBL" id="MCK9687792.1"/>
    </source>
</evidence>
<proteinExistence type="predicted"/>
<protein>
    <recommendedName>
        <fullName evidence="4">EF-hand domain-containing protein</fullName>
    </recommendedName>
</protein>
<name>A0A9X1YL85_9BURK</name>
<dbReference type="AlphaFoldDB" id="A0A9X1YL85"/>
<accession>A0A9X1YL85</accession>
<dbReference type="InterPro" id="IPR018247">
    <property type="entry name" value="EF_Hand_1_Ca_BS"/>
</dbReference>